<proteinExistence type="predicted"/>
<reference evidence="1" key="1">
    <citation type="submission" date="2014-11" db="EMBL/GenBank/DDBJ databases">
        <authorList>
            <person name="Amaro Gonzalez C."/>
        </authorList>
    </citation>
    <scope>NUCLEOTIDE SEQUENCE</scope>
</reference>
<organism evidence="1">
    <name type="scientific">Anguilla anguilla</name>
    <name type="common">European freshwater eel</name>
    <name type="synonym">Muraena anguilla</name>
    <dbReference type="NCBI Taxonomy" id="7936"/>
    <lineage>
        <taxon>Eukaryota</taxon>
        <taxon>Metazoa</taxon>
        <taxon>Chordata</taxon>
        <taxon>Craniata</taxon>
        <taxon>Vertebrata</taxon>
        <taxon>Euteleostomi</taxon>
        <taxon>Actinopterygii</taxon>
        <taxon>Neopterygii</taxon>
        <taxon>Teleostei</taxon>
        <taxon>Anguilliformes</taxon>
        <taxon>Anguillidae</taxon>
        <taxon>Anguilla</taxon>
    </lineage>
</organism>
<evidence type="ECO:0000313" key="1">
    <source>
        <dbReference type="EMBL" id="JAH03919.1"/>
    </source>
</evidence>
<name>A0A0E9PHB5_ANGAN</name>
<reference evidence="1" key="2">
    <citation type="journal article" date="2015" name="Fish Shellfish Immunol.">
        <title>Early steps in the European eel (Anguilla anguilla)-Vibrio vulnificus interaction in the gills: Role of the RtxA13 toxin.</title>
        <authorList>
            <person name="Callol A."/>
            <person name="Pajuelo D."/>
            <person name="Ebbesson L."/>
            <person name="Teles M."/>
            <person name="MacKenzie S."/>
            <person name="Amaro C."/>
        </authorList>
    </citation>
    <scope>NUCLEOTIDE SEQUENCE</scope>
</reference>
<protein>
    <submittedName>
        <fullName evidence="1">Uncharacterized protein</fullName>
    </submittedName>
</protein>
<sequence>MLYSGNTKVNVIKK</sequence>
<dbReference type="EMBL" id="GBXM01104658">
    <property type="protein sequence ID" value="JAH03919.1"/>
    <property type="molecule type" value="Transcribed_RNA"/>
</dbReference>
<accession>A0A0E9PHB5</accession>